<dbReference type="EMBL" id="CAXAQS010000278">
    <property type="protein sequence ID" value="CAK9250933.1"/>
    <property type="molecule type" value="Genomic_DNA"/>
</dbReference>
<feature type="domain" description="Terminase large subunit gp17-like C-terminal" evidence="2">
    <location>
        <begin position="235"/>
        <end position="396"/>
    </location>
</feature>
<sequence>MHLTGNYPEWWNGYRYHEPVNVWVASMSREATRDILQKKYYLGDDSSGMIGLIPQNIILSKSYGGGVSHFIDTVYIKHTSGGTSTLSFKSFDQGLEKFQGTQRHIIHLDEEPSRELYIECMMRTTATEKDFYGMILLSMVPLKGTTDMVLHFTDNDRIAGVPKDGRCFVGGTWDEVTHLTDDVKKDLISSMLPHEIEARTKGIPVVGTGKVFTMAEVDFLIAPKEIPNHWGLVYGVDPAATSPGVWGVVLLAHDRDEDIVYVIKDYKMSNLSLSAHAKNIKGMLPFGYHNTITGLIDPAGAGENQETKVQTTYALRVDHDLLLSKANKVNNAKEITINKIRERIHKGKFKMFYSVEKGLKKGCYNLLEEWRMYSRDEEGVIFKKNDHCLDALFYALRGLNMAVSTEELRWSKHQTRQVGNLY</sequence>
<name>A0ABP0VAH5_9BRYO</name>
<accession>A0ABP0VAH5</accession>
<organism evidence="3 4">
    <name type="scientific">Sphagnum jensenii</name>
    <dbReference type="NCBI Taxonomy" id="128206"/>
    <lineage>
        <taxon>Eukaryota</taxon>
        <taxon>Viridiplantae</taxon>
        <taxon>Streptophyta</taxon>
        <taxon>Embryophyta</taxon>
        <taxon>Bryophyta</taxon>
        <taxon>Sphagnophytina</taxon>
        <taxon>Sphagnopsida</taxon>
        <taxon>Sphagnales</taxon>
        <taxon>Sphagnaceae</taxon>
        <taxon>Sphagnum</taxon>
    </lineage>
</organism>
<evidence type="ECO:0000313" key="4">
    <source>
        <dbReference type="Proteomes" id="UP001497444"/>
    </source>
</evidence>
<evidence type="ECO:0000259" key="2">
    <source>
        <dbReference type="Pfam" id="PF17289"/>
    </source>
</evidence>
<dbReference type="Pfam" id="PF17289">
    <property type="entry name" value="Terminase_6C"/>
    <property type="match status" value="1"/>
</dbReference>
<dbReference type="Gene3D" id="3.30.420.280">
    <property type="match status" value="1"/>
</dbReference>
<dbReference type="InterPro" id="IPR035421">
    <property type="entry name" value="Terminase_6C"/>
</dbReference>
<evidence type="ECO:0000313" key="3">
    <source>
        <dbReference type="EMBL" id="CAK9250933.1"/>
    </source>
</evidence>
<keyword evidence="1" id="KW-1188">Viral release from host cell</keyword>
<proteinExistence type="predicted"/>
<gene>
    <name evidence="3" type="ORF">CSSPJE1EN1_LOCUS26311</name>
</gene>
<evidence type="ECO:0000256" key="1">
    <source>
        <dbReference type="ARBA" id="ARBA00022612"/>
    </source>
</evidence>
<dbReference type="Pfam" id="PF03237">
    <property type="entry name" value="Terminase_6N"/>
    <property type="match status" value="1"/>
</dbReference>
<keyword evidence="4" id="KW-1185">Reference proteome</keyword>
<dbReference type="Proteomes" id="UP001497444">
    <property type="component" value="Unassembled WGS sequence"/>
</dbReference>
<comment type="caution">
    <text evidence="3">The sequence shown here is derived from an EMBL/GenBank/DDBJ whole genome shotgun (WGS) entry which is preliminary data.</text>
</comment>
<protein>
    <recommendedName>
        <fullName evidence="2">Terminase large subunit gp17-like C-terminal domain-containing protein</fullName>
    </recommendedName>
</protein>
<reference evidence="3" key="1">
    <citation type="submission" date="2024-02" db="EMBL/GenBank/DDBJ databases">
        <authorList>
            <consortium name="ELIXIR-Norway"/>
            <consortium name="Elixir Norway"/>
        </authorList>
    </citation>
    <scope>NUCLEOTIDE SEQUENCE</scope>
</reference>